<feature type="transmembrane region" description="Helical" evidence="8">
    <location>
        <begin position="465"/>
        <end position="482"/>
    </location>
</feature>
<sequence length="499" mass="57428">MHTFLPKMIYLIGFIILLLVLSVNVLYTCTVTLEEKLIIKPNNIFLSILATIFVFLVILLIYKLCDFFKNTNFLFFTLSIDVLILLAWVAFSKTSPFADQLSVYNSAINISQNNYIDFFKGGYIYQYNHQATLAYMFSLFLRLFSSNYKVLQVLISLCTLGTHLGIFKITKELYNEKAAKTSLIISMLFLPTTILTIYVYGDIIGLCLSIWAIYFTIIFLRQNKVNYLIYTSLLIGIAILFRNNTLVFWLAMVIYLFTQLNIKKFIIALCIMLTSLCYNYSIKQYLSYKAGSDLTKGIPSILFVNMGLEEGPRGNGWYNGSTVVNYESANDDSKQAKTLGLKLVNKRISYMLNNPMYSLNFFAGKFITTWSEPTYESLFFTFPHDQSTEVINYMKNNLFLNSLYYGTLNKLIIWYCKGFVLFIAFGATVCCFKKSKDLTPEILLILLPFIGTVAFHLMWETKSRYVYPAFVLLFPLASIYFTSISDKLSSRLIDKSLHN</sequence>
<name>A0A6V8SLW7_9CLOT</name>
<dbReference type="GO" id="GO:0009103">
    <property type="term" value="P:lipopolysaccharide biosynthetic process"/>
    <property type="evidence" value="ECO:0007669"/>
    <property type="project" value="UniProtKB-ARBA"/>
</dbReference>
<feature type="transmembrane region" description="Helical" evidence="8">
    <location>
        <begin position="44"/>
        <end position="61"/>
    </location>
</feature>
<reference evidence="10 11" key="1">
    <citation type="submission" date="2020-07" db="EMBL/GenBank/DDBJ databases">
        <title>A new beta-1,3-glucan-decomposing anaerobic bacterium isolated from anoxic soil subjected to biological soil disinfestation.</title>
        <authorList>
            <person name="Ueki A."/>
            <person name="Tonouchi A."/>
        </authorList>
    </citation>
    <scope>NUCLEOTIDE SEQUENCE [LARGE SCALE GENOMIC DNA]</scope>
    <source>
        <strain evidence="10 11">TW1</strain>
    </source>
</reference>
<evidence type="ECO:0000256" key="1">
    <source>
        <dbReference type="ARBA" id="ARBA00004651"/>
    </source>
</evidence>
<evidence type="ECO:0000313" key="10">
    <source>
        <dbReference type="EMBL" id="GFP77542.1"/>
    </source>
</evidence>
<evidence type="ECO:0000256" key="7">
    <source>
        <dbReference type="ARBA" id="ARBA00023136"/>
    </source>
</evidence>
<evidence type="ECO:0000313" key="11">
    <source>
        <dbReference type="Proteomes" id="UP000580568"/>
    </source>
</evidence>
<feature type="domain" description="Glycosyltransferase RgtA/B/C/D-like" evidence="9">
    <location>
        <begin position="133"/>
        <end position="275"/>
    </location>
</feature>
<evidence type="ECO:0000256" key="5">
    <source>
        <dbReference type="ARBA" id="ARBA00022692"/>
    </source>
</evidence>
<organism evidence="10 11">
    <name type="scientific">Clostridium fungisolvens</name>
    <dbReference type="NCBI Taxonomy" id="1604897"/>
    <lineage>
        <taxon>Bacteria</taxon>
        <taxon>Bacillati</taxon>
        <taxon>Bacillota</taxon>
        <taxon>Clostridia</taxon>
        <taxon>Eubacteriales</taxon>
        <taxon>Clostridiaceae</taxon>
        <taxon>Clostridium</taxon>
    </lineage>
</organism>
<evidence type="ECO:0000259" key="9">
    <source>
        <dbReference type="Pfam" id="PF13231"/>
    </source>
</evidence>
<dbReference type="GO" id="GO:0016763">
    <property type="term" value="F:pentosyltransferase activity"/>
    <property type="evidence" value="ECO:0007669"/>
    <property type="project" value="TreeGrafter"/>
</dbReference>
<feature type="transmembrane region" description="Helical" evidence="8">
    <location>
        <begin position="442"/>
        <end position="459"/>
    </location>
</feature>
<feature type="transmembrane region" description="Helical" evidence="8">
    <location>
        <begin position="265"/>
        <end position="282"/>
    </location>
</feature>
<dbReference type="GO" id="GO:0005886">
    <property type="term" value="C:plasma membrane"/>
    <property type="evidence" value="ECO:0007669"/>
    <property type="project" value="UniProtKB-SubCell"/>
</dbReference>
<accession>A0A6V8SLW7</accession>
<dbReference type="InterPro" id="IPR050297">
    <property type="entry name" value="LipidA_mod_glycosyltrf_83"/>
</dbReference>
<keyword evidence="11" id="KW-1185">Reference proteome</keyword>
<protein>
    <recommendedName>
        <fullName evidence="9">Glycosyltransferase RgtA/B/C/D-like domain-containing protein</fullName>
    </recommendedName>
</protein>
<dbReference type="PANTHER" id="PTHR33908">
    <property type="entry name" value="MANNOSYLTRANSFERASE YKCB-RELATED"/>
    <property type="match status" value="1"/>
</dbReference>
<gene>
    <name evidence="10" type="ORF">bsdtw1_03699</name>
</gene>
<feature type="transmembrane region" description="Helical" evidence="8">
    <location>
        <begin position="412"/>
        <end position="430"/>
    </location>
</feature>
<keyword evidence="5 8" id="KW-0812">Transmembrane</keyword>
<keyword evidence="2" id="KW-1003">Cell membrane</keyword>
<keyword evidence="4" id="KW-0808">Transferase</keyword>
<dbReference type="AlphaFoldDB" id="A0A6V8SLW7"/>
<dbReference type="PANTHER" id="PTHR33908:SF11">
    <property type="entry name" value="MEMBRANE PROTEIN"/>
    <property type="match status" value="1"/>
</dbReference>
<evidence type="ECO:0000256" key="4">
    <source>
        <dbReference type="ARBA" id="ARBA00022679"/>
    </source>
</evidence>
<dbReference type="Pfam" id="PF13231">
    <property type="entry name" value="PMT_2"/>
    <property type="match status" value="1"/>
</dbReference>
<evidence type="ECO:0000256" key="8">
    <source>
        <dbReference type="SAM" id="Phobius"/>
    </source>
</evidence>
<dbReference type="Proteomes" id="UP000580568">
    <property type="component" value="Unassembled WGS sequence"/>
</dbReference>
<feature type="transmembrane region" description="Helical" evidence="8">
    <location>
        <begin position="73"/>
        <end position="91"/>
    </location>
</feature>
<feature type="transmembrane region" description="Helical" evidence="8">
    <location>
        <begin position="227"/>
        <end position="258"/>
    </location>
</feature>
<keyword evidence="7 8" id="KW-0472">Membrane</keyword>
<keyword evidence="6 8" id="KW-1133">Transmembrane helix</keyword>
<dbReference type="EMBL" id="BLZR01000001">
    <property type="protein sequence ID" value="GFP77542.1"/>
    <property type="molecule type" value="Genomic_DNA"/>
</dbReference>
<dbReference type="InterPro" id="IPR038731">
    <property type="entry name" value="RgtA/B/C-like"/>
</dbReference>
<evidence type="ECO:0000256" key="6">
    <source>
        <dbReference type="ARBA" id="ARBA00022989"/>
    </source>
</evidence>
<evidence type="ECO:0000256" key="3">
    <source>
        <dbReference type="ARBA" id="ARBA00022676"/>
    </source>
</evidence>
<keyword evidence="3" id="KW-0328">Glycosyltransferase</keyword>
<feature type="transmembrane region" description="Helical" evidence="8">
    <location>
        <begin position="150"/>
        <end position="167"/>
    </location>
</feature>
<comment type="caution">
    <text evidence="10">The sequence shown here is derived from an EMBL/GenBank/DDBJ whole genome shotgun (WGS) entry which is preliminary data.</text>
</comment>
<proteinExistence type="predicted"/>
<feature type="transmembrane region" description="Helical" evidence="8">
    <location>
        <begin position="188"/>
        <end position="215"/>
    </location>
</feature>
<comment type="subcellular location">
    <subcellularLocation>
        <location evidence="1">Cell membrane</location>
        <topology evidence="1">Multi-pass membrane protein</topology>
    </subcellularLocation>
</comment>
<evidence type="ECO:0000256" key="2">
    <source>
        <dbReference type="ARBA" id="ARBA00022475"/>
    </source>
</evidence>